<name>A0A7I4YUI4_HAECO</name>
<organism evidence="2 3">
    <name type="scientific">Haemonchus contortus</name>
    <name type="common">Barber pole worm</name>
    <dbReference type="NCBI Taxonomy" id="6289"/>
    <lineage>
        <taxon>Eukaryota</taxon>
        <taxon>Metazoa</taxon>
        <taxon>Ecdysozoa</taxon>
        <taxon>Nematoda</taxon>
        <taxon>Chromadorea</taxon>
        <taxon>Rhabditida</taxon>
        <taxon>Rhabditina</taxon>
        <taxon>Rhabditomorpha</taxon>
        <taxon>Strongyloidea</taxon>
        <taxon>Trichostrongylidae</taxon>
        <taxon>Haemonchus</taxon>
    </lineage>
</organism>
<dbReference type="Proteomes" id="UP000025227">
    <property type="component" value="Unplaced"/>
</dbReference>
<proteinExistence type="predicted"/>
<evidence type="ECO:0000313" key="3">
    <source>
        <dbReference type="WBParaSite" id="HCON_00142220-00001"/>
    </source>
</evidence>
<evidence type="ECO:0000313" key="2">
    <source>
        <dbReference type="Proteomes" id="UP000025227"/>
    </source>
</evidence>
<dbReference type="OrthoDB" id="5856459at2759"/>
<accession>A0A7I4YUI4</accession>
<reference evidence="3" key="1">
    <citation type="submission" date="2020-12" db="UniProtKB">
        <authorList>
            <consortium name="WormBaseParasite"/>
        </authorList>
    </citation>
    <scope>IDENTIFICATION</scope>
    <source>
        <strain evidence="3">MHco3</strain>
    </source>
</reference>
<dbReference type="PANTHER" id="PTHR19446">
    <property type="entry name" value="REVERSE TRANSCRIPTASES"/>
    <property type="match status" value="1"/>
</dbReference>
<feature type="region of interest" description="Disordered" evidence="1">
    <location>
        <begin position="73"/>
        <end position="92"/>
    </location>
</feature>
<keyword evidence="2" id="KW-1185">Reference proteome</keyword>
<dbReference type="AlphaFoldDB" id="A0A7I4YUI4"/>
<protein>
    <submittedName>
        <fullName evidence="3">Uncharacterized protein</fullName>
    </submittedName>
</protein>
<evidence type="ECO:0000256" key="1">
    <source>
        <dbReference type="SAM" id="MobiDB-lite"/>
    </source>
</evidence>
<dbReference type="WBParaSite" id="HCON_00142220-00001">
    <property type="protein sequence ID" value="HCON_00142220-00001"/>
    <property type="gene ID" value="HCON_00142220"/>
</dbReference>
<sequence>MGFYPGSNYLRCLRTNIELRRRGVGSVQHGSGEGLLREDHTFFEVNVGDFNVKTSPRRTAPQLYIETHGMEWDEQGSEAPRPPSIGTTSLPLRVNGSIPLSTELLHDGARKEESLQVAIRLALKTLIRQRSIARATSNHQQTSELAKVCREAMKQDLKERRAVVMDDAAGAGKSIRKARRSFANYKAEMTSLRRPDGTVTASRGAMEKVVYDFYSDLFNSHVYLLTHHLRQDEYIAPSVLPSEKRHAITSMKNCTAAGPDRIKPEHVKSFPPFIVRLHAVPVGMQSTYVLETSKTVLLYKKGDPNDIGNYRPICLLSVIYKLFTRVILNRIGRISDE</sequence>